<gene>
    <name evidence="4" type="ORF">SCODWIG_00688</name>
</gene>
<keyword evidence="3" id="KW-0862">Zinc</keyword>
<dbReference type="GO" id="GO:0008270">
    <property type="term" value="F:zinc ion binding"/>
    <property type="evidence" value="ECO:0007669"/>
    <property type="project" value="TreeGrafter"/>
</dbReference>
<evidence type="ECO:0000313" key="4">
    <source>
        <dbReference type="EMBL" id="SSD58927.1"/>
    </source>
</evidence>
<proteinExistence type="inferred from homology"/>
<evidence type="ECO:0000256" key="2">
    <source>
        <dbReference type="ARBA" id="ARBA00022723"/>
    </source>
</evidence>
<dbReference type="PANTHER" id="PTHR12857:SF0">
    <property type="entry name" value="CXXC MOTIF CONTAINING ZINC BINDING PROTEIN"/>
    <property type="match status" value="1"/>
</dbReference>
<dbReference type="AlphaFoldDB" id="A0A376B2M9"/>
<reference evidence="5" key="1">
    <citation type="submission" date="2018-06" db="EMBL/GenBank/DDBJ databases">
        <authorList>
            <person name="Guldener U."/>
        </authorList>
    </citation>
    <scope>NUCLEOTIDE SEQUENCE [LARGE SCALE GENOMIC DNA]</scope>
    <source>
        <strain evidence="5">UTAD17</strain>
    </source>
</reference>
<evidence type="ECO:0000313" key="5">
    <source>
        <dbReference type="Proteomes" id="UP000262825"/>
    </source>
</evidence>
<keyword evidence="5" id="KW-1185">Reference proteome</keyword>
<dbReference type="SUPFAM" id="SSF141678">
    <property type="entry name" value="MAL13P1.257-like"/>
    <property type="match status" value="1"/>
</dbReference>
<dbReference type="VEuPathDB" id="FungiDB:SCODWIG_00688"/>
<accession>A0A376B2M9</accession>
<dbReference type="InterPro" id="IPR008584">
    <property type="entry name" value="CXXC_Zn-binding_euk"/>
</dbReference>
<name>A0A376B2M9_9ASCO</name>
<sequence length="194" mass="22111">MLYLTVKAILSENIKSFGLKSTDTPSTPVEYPFKVKCTSCNEINESLITINNYEKHEVNNGKGEVSFIFKCKFCGNPASIIMNNENTELLFNDCDENQDLIESQLKKRGKKIKGIKNKATLKDTSIAIFLQFDCRGCEIIQFIDDNVEFGVTLFSNNSEEIPCILDEGEWYDYDEKSEQEISITEVEWNIISGK</sequence>
<dbReference type="PANTHER" id="PTHR12857">
    <property type="entry name" value="CXXC MOTIF CONTAINING ZINC BINDING PROTEIN"/>
    <property type="match status" value="1"/>
</dbReference>
<evidence type="ECO:0000256" key="3">
    <source>
        <dbReference type="ARBA" id="ARBA00022833"/>
    </source>
</evidence>
<dbReference type="EMBL" id="UFAJ01000066">
    <property type="protein sequence ID" value="SSD58927.1"/>
    <property type="molecule type" value="Genomic_DNA"/>
</dbReference>
<dbReference type="Proteomes" id="UP000262825">
    <property type="component" value="Unassembled WGS sequence"/>
</dbReference>
<dbReference type="OrthoDB" id="10248838at2759"/>
<organism evidence="4 5">
    <name type="scientific">Saccharomycodes ludwigii</name>
    <dbReference type="NCBI Taxonomy" id="36035"/>
    <lineage>
        <taxon>Eukaryota</taxon>
        <taxon>Fungi</taxon>
        <taxon>Dikarya</taxon>
        <taxon>Ascomycota</taxon>
        <taxon>Saccharomycotina</taxon>
        <taxon>Saccharomycetes</taxon>
        <taxon>Saccharomycodales</taxon>
        <taxon>Saccharomycodaceae</taxon>
        <taxon>Saccharomycodes</taxon>
    </lineage>
</organism>
<keyword evidence="2" id="KW-0479">Metal-binding</keyword>
<dbReference type="Pfam" id="PF05907">
    <property type="entry name" value="CXXC_Zn-b_euk"/>
    <property type="match status" value="1"/>
</dbReference>
<evidence type="ECO:0000256" key="1">
    <source>
        <dbReference type="ARBA" id="ARBA00007818"/>
    </source>
</evidence>
<comment type="similarity">
    <text evidence="1">Belongs to the UPF0587 family.</text>
</comment>
<protein>
    <submittedName>
        <fullName evidence="4">Related to UPF0587 protein YCR090C</fullName>
    </submittedName>
</protein>